<sequence length="476" mass="50327">MTLTIAIIGIIVIAGFGFAGKRTPAKSMEEWTVSERKIGSLTMWFLQAGEIYTTFTFLGLSGLAFAGGAAAFYAIPYVPLAFIWLYFMGPRVWRLAKKRGYLTQADFFEDRYKSRVLGIIVAILGVVFLIPYLQLQVSGLGTIVQIATGNAASSTISMVIAFVMTIAFVMWAGLKGTAMTSYFKDAIMVLVLLVLAIALPAHFAGGIGGMFHELAVKFPAKLSIHAGGYSPLWFISSMAISTIGGLLTTPHSWPALMSAKSEETLRRNYMFLPLYQIGLVLPMIVGFTAILVATKKLNPNGILLTLTSLALPHWVLGVTVVAGIAAAMVPAAGLLVGITSSLAKNIVRTKSPKATFYVNQVAVVVVTGIALIFAIAAPTLLANLLLLTFSGLAQLAPGIVAGVYFKSMRPRAVNLIISILVGEVIVAYLTLGGVTLGGISPGIVGLVGNLIVLVALEIVSHTLGGRQSVGKSEMAS</sequence>
<evidence type="ECO:0000256" key="7">
    <source>
        <dbReference type="SAM" id="Phobius"/>
    </source>
</evidence>
<evidence type="ECO:0000256" key="1">
    <source>
        <dbReference type="ARBA" id="ARBA00004141"/>
    </source>
</evidence>
<feature type="transmembrane region" description="Helical" evidence="7">
    <location>
        <begin position="443"/>
        <end position="464"/>
    </location>
</feature>
<feature type="transmembrane region" description="Helical" evidence="7">
    <location>
        <begin position="269"/>
        <end position="294"/>
    </location>
</feature>
<feature type="transmembrane region" description="Helical" evidence="7">
    <location>
        <begin position="63"/>
        <end position="87"/>
    </location>
</feature>
<feature type="transmembrane region" description="Helical" evidence="7">
    <location>
        <begin position="314"/>
        <end position="336"/>
    </location>
</feature>
<keyword evidence="4 7" id="KW-0812">Transmembrane</keyword>
<dbReference type="Gene3D" id="1.20.1730.10">
    <property type="entry name" value="Sodium/glucose cotransporter"/>
    <property type="match status" value="1"/>
</dbReference>
<dbReference type="InterPro" id="IPR038377">
    <property type="entry name" value="Na/Glc_symporter_sf"/>
</dbReference>
<organism evidence="8 9">
    <name type="scientific">Alicyclobacillus mengziensis</name>
    <dbReference type="NCBI Taxonomy" id="2931921"/>
    <lineage>
        <taxon>Bacteria</taxon>
        <taxon>Bacillati</taxon>
        <taxon>Bacillota</taxon>
        <taxon>Bacilli</taxon>
        <taxon>Bacillales</taxon>
        <taxon>Alicyclobacillaceae</taxon>
        <taxon>Alicyclobacillus</taxon>
    </lineage>
</organism>
<dbReference type="GO" id="GO:0022857">
    <property type="term" value="F:transmembrane transporter activity"/>
    <property type="evidence" value="ECO:0007669"/>
    <property type="project" value="InterPro"/>
</dbReference>
<gene>
    <name evidence="8" type="ORF">JZ786_13355</name>
</gene>
<proteinExistence type="inferred from homology"/>
<evidence type="ECO:0000256" key="3">
    <source>
        <dbReference type="ARBA" id="ARBA00022448"/>
    </source>
</evidence>
<keyword evidence="3" id="KW-0813">Transport</keyword>
<evidence type="ECO:0000313" key="8">
    <source>
        <dbReference type="EMBL" id="QSO45559.1"/>
    </source>
</evidence>
<dbReference type="InterPro" id="IPR001734">
    <property type="entry name" value="Na/solute_symporter"/>
</dbReference>
<feature type="transmembrane region" description="Helical" evidence="7">
    <location>
        <begin position="412"/>
        <end position="431"/>
    </location>
</feature>
<accession>A0A9X7Z433</accession>
<dbReference type="PANTHER" id="PTHR48086:SF8">
    <property type="entry name" value="MONOCARBOXYLIC ACID PERMEASE"/>
    <property type="match status" value="1"/>
</dbReference>
<evidence type="ECO:0000313" key="9">
    <source>
        <dbReference type="Proteomes" id="UP000663505"/>
    </source>
</evidence>
<comment type="similarity">
    <text evidence="2">Belongs to the sodium:solute symporter (SSF) (TC 2.A.21) family.</text>
</comment>
<evidence type="ECO:0000256" key="5">
    <source>
        <dbReference type="ARBA" id="ARBA00022989"/>
    </source>
</evidence>
<name>A0A9X7Z433_9BACL</name>
<feature type="transmembrane region" description="Helical" evidence="7">
    <location>
        <begin position="231"/>
        <end position="248"/>
    </location>
</feature>
<dbReference type="InterPro" id="IPR050277">
    <property type="entry name" value="Sodium:Solute_Symporter"/>
</dbReference>
<evidence type="ECO:0000256" key="2">
    <source>
        <dbReference type="ARBA" id="ARBA00006434"/>
    </source>
</evidence>
<evidence type="ECO:0000256" key="6">
    <source>
        <dbReference type="ARBA" id="ARBA00023136"/>
    </source>
</evidence>
<evidence type="ECO:0000256" key="4">
    <source>
        <dbReference type="ARBA" id="ARBA00022692"/>
    </source>
</evidence>
<comment type="subcellular location">
    <subcellularLocation>
        <location evidence="1">Membrane</location>
        <topology evidence="1">Multi-pass membrane protein</topology>
    </subcellularLocation>
</comment>
<dbReference type="RefSeq" id="WP_206654928.1">
    <property type="nucleotide sequence ID" value="NZ_CP071182.1"/>
</dbReference>
<dbReference type="Proteomes" id="UP000663505">
    <property type="component" value="Chromosome"/>
</dbReference>
<keyword evidence="9" id="KW-1185">Reference proteome</keyword>
<dbReference type="KEGG" id="afx:JZ786_13355"/>
<feature type="transmembrane region" description="Helical" evidence="7">
    <location>
        <begin position="155"/>
        <end position="174"/>
    </location>
</feature>
<dbReference type="GO" id="GO:0005886">
    <property type="term" value="C:plasma membrane"/>
    <property type="evidence" value="ECO:0007669"/>
    <property type="project" value="TreeGrafter"/>
</dbReference>
<feature type="transmembrane region" description="Helical" evidence="7">
    <location>
        <begin position="116"/>
        <end position="135"/>
    </location>
</feature>
<dbReference type="EMBL" id="CP071182">
    <property type="protein sequence ID" value="QSO45559.1"/>
    <property type="molecule type" value="Genomic_DNA"/>
</dbReference>
<feature type="transmembrane region" description="Helical" evidence="7">
    <location>
        <begin position="186"/>
        <end position="211"/>
    </location>
</feature>
<feature type="transmembrane region" description="Helical" evidence="7">
    <location>
        <begin position="384"/>
        <end position="405"/>
    </location>
</feature>
<dbReference type="PROSITE" id="PS50283">
    <property type="entry name" value="NA_SOLUT_SYMP_3"/>
    <property type="match status" value="1"/>
</dbReference>
<reference evidence="8 9" key="1">
    <citation type="submission" date="2021-02" db="EMBL/GenBank/DDBJ databases">
        <title>Alicyclobacillus curvatus sp. nov. and Alicyclobacillus mengziensis sp. nov., two acidophilic bacteria isolated from acid mine drainage.</title>
        <authorList>
            <person name="Huang Y."/>
        </authorList>
    </citation>
    <scope>NUCLEOTIDE SEQUENCE [LARGE SCALE GENOMIC DNA]</scope>
    <source>
        <strain evidence="8 9">S30H14</strain>
    </source>
</reference>
<protein>
    <submittedName>
        <fullName evidence="8">Sodium:solute symporter family protein</fullName>
    </submittedName>
</protein>
<feature type="transmembrane region" description="Helical" evidence="7">
    <location>
        <begin position="356"/>
        <end position="378"/>
    </location>
</feature>
<dbReference type="PANTHER" id="PTHR48086">
    <property type="entry name" value="SODIUM/PROLINE SYMPORTER-RELATED"/>
    <property type="match status" value="1"/>
</dbReference>
<keyword evidence="5 7" id="KW-1133">Transmembrane helix</keyword>
<dbReference type="AlphaFoldDB" id="A0A9X7Z433"/>
<dbReference type="CDD" id="cd10322">
    <property type="entry name" value="SLC5sbd"/>
    <property type="match status" value="1"/>
</dbReference>
<keyword evidence="6 7" id="KW-0472">Membrane</keyword>